<feature type="transmembrane region" description="Helical" evidence="1">
    <location>
        <begin position="108"/>
        <end position="126"/>
    </location>
</feature>
<evidence type="ECO:0000313" key="3">
    <source>
        <dbReference type="Proteomes" id="UP000189670"/>
    </source>
</evidence>
<comment type="caution">
    <text evidence="2">The sequence shown here is derived from an EMBL/GenBank/DDBJ whole genome shotgun (WGS) entry which is preliminary data.</text>
</comment>
<feature type="transmembrane region" description="Helical" evidence="1">
    <location>
        <begin position="48"/>
        <end position="68"/>
    </location>
</feature>
<accession>A0A1V1PH16</accession>
<organism evidence="2 3">
    <name type="scientific">Candidatus Magnetoglobus multicellularis str. Araruama</name>
    <dbReference type="NCBI Taxonomy" id="890399"/>
    <lineage>
        <taxon>Bacteria</taxon>
        <taxon>Pseudomonadati</taxon>
        <taxon>Thermodesulfobacteriota</taxon>
        <taxon>Desulfobacteria</taxon>
        <taxon>Desulfobacterales</taxon>
        <taxon>Desulfobacteraceae</taxon>
        <taxon>Candidatus Magnetoglobus</taxon>
    </lineage>
</organism>
<protein>
    <submittedName>
        <fullName evidence="2">Uncharacterized protein</fullName>
    </submittedName>
</protein>
<keyword evidence="1" id="KW-0472">Membrane</keyword>
<feature type="transmembrane region" description="Helical" evidence="1">
    <location>
        <begin position="210"/>
        <end position="236"/>
    </location>
</feature>
<dbReference type="EMBL" id="ATBP01000019">
    <property type="protein sequence ID" value="ETR74167.1"/>
    <property type="molecule type" value="Genomic_DNA"/>
</dbReference>
<name>A0A1V1PH16_9BACT</name>
<feature type="transmembrane region" description="Helical" evidence="1">
    <location>
        <begin position="132"/>
        <end position="150"/>
    </location>
</feature>
<evidence type="ECO:0000313" key="2">
    <source>
        <dbReference type="EMBL" id="ETR74167.1"/>
    </source>
</evidence>
<gene>
    <name evidence="2" type="ORF">OMM_00417</name>
</gene>
<reference evidence="3" key="1">
    <citation type="submission" date="2012-11" db="EMBL/GenBank/DDBJ databases">
        <authorList>
            <person name="Lucero-Rivera Y.E."/>
            <person name="Tovar-Ramirez D."/>
        </authorList>
    </citation>
    <scope>NUCLEOTIDE SEQUENCE [LARGE SCALE GENOMIC DNA]</scope>
    <source>
        <strain evidence="3">Araruama</strain>
    </source>
</reference>
<feature type="transmembrane region" description="Helical" evidence="1">
    <location>
        <begin position="6"/>
        <end position="36"/>
    </location>
</feature>
<evidence type="ECO:0000256" key="1">
    <source>
        <dbReference type="SAM" id="Phobius"/>
    </source>
</evidence>
<feature type="transmembrane region" description="Helical" evidence="1">
    <location>
        <begin position="185"/>
        <end position="204"/>
    </location>
</feature>
<feature type="transmembrane region" description="Helical" evidence="1">
    <location>
        <begin position="74"/>
        <end position="96"/>
    </location>
</feature>
<keyword evidence="1" id="KW-1133">Transmembrane helix</keyword>
<dbReference type="AlphaFoldDB" id="A0A1V1PH16"/>
<feature type="transmembrane region" description="Helical" evidence="1">
    <location>
        <begin position="257"/>
        <end position="275"/>
    </location>
</feature>
<sequence>MDRKDLFFLFINCNISYFYFIYFLVFIHTLTFLYIFKYLEKHQNLSRLIIVVFSIYVLFEPMMLRFSFSLEREIIVSLLLLVFITAFMDNKWIVMIISGLSLIPFRDVYLYLVPTIFTIHFIYNKYAKTKFYVVLPIILIAFSLIVHILASNIEELERLFFHHGKDLGVSAFGDLVLSQSYCIRISIYSILGFIAPVPLYPFYANDYSTFYFLSLLFGLSSISYFFVNSYMIYSLYQFDHYSRINSLSTDQGINKIQKAYLVLFILHLTFHGLIYNIRHRLQIIPGLIVVFLYLLQFQKSIGIKISLIKWFSLCTMIVIGLNIFHYILKMLV</sequence>
<dbReference type="Proteomes" id="UP000189670">
    <property type="component" value="Unassembled WGS sequence"/>
</dbReference>
<keyword evidence="1" id="KW-0812">Transmembrane</keyword>
<feature type="transmembrane region" description="Helical" evidence="1">
    <location>
        <begin position="310"/>
        <end position="328"/>
    </location>
</feature>
<proteinExistence type="predicted"/>